<dbReference type="Proteomes" id="UP001604335">
    <property type="component" value="Unassembled WGS sequence"/>
</dbReference>
<dbReference type="Gene3D" id="1.10.10.10">
    <property type="entry name" value="Winged helix-like DNA-binding domain superfamily/Winged helix DNA-binding domain"/>
    <property type="match status" value="1"/>
</dbReference>
<dbReference type="PROSITE" id="PS51118">
    <property type="entry name" value="HTH_HXLR"/>
    <property type="match status" value="1"/>
</dbReference>
<evidence type="ECO:0000256" key="3">
    <source>
        <dbReference type="ARBA" id="ARBA00023163"/>
    </source>
</evidence>
<evidence type="ECO:0000256" key="1">
    <source>
        <dbReference type="ARBA" id="ARBA00023015"/>
    </source>
</evidence>
<proteinExistence type="predicted"/>
<keyword evidence="6" id="KW-1185">Reference proteome</keyword>
<organism evidence="5 6">
    <name type="scientific">Limnothrix redekei LRLZ20PSL1</name>
    <dbReference type="NCBI Taxonomy" id="3112953"/>
    <lineage>
        <taxon>Bacteria</taxon>
        <taxon>Bacillati</taxon>
        <taxon>Cyanobacteriota</taxon>
        <taxon>Cyanophyceae</taxon>
        <taxon>Pseudanabaenales</taxon>
        <taxon>Pseudanabaenaceae</taxon>
        <taxon>Limnothrix</taxon>
    </lineage>
</organism>
<reference evidence="6" key="1">
    <citation type="journal article" date="2024" name="Algal Res.">
        <title>Biochemical, toxicological and genomic investigation of a high-biomass producing Limnothrix strain isolated from Italian shallow drinking water reservoir.</title>
        <authorList>
            <person name="Simonazzi M."/>
            <person name="Shishido T.K."/>
            <person name="Delbaje E."/>
            <person name="Wahlsten M."/>
            <person name="Fewer D.P."/>
            <person name="Sivonen K."/>
            <person name="Pezzolesi L."/>
            <person name="Pistocchi R."/>
        </authorList>
    </citation>
    <scope>NUCLEOTIDE SEQUENCE [LARGE SCALE GENOMIC DNA]</scope>
    <source>
        <strain evidence="6">LRLZ20PSL1</strain>
    </source>
</reference>
<name>A0ABW7C5T9_9CYAN</name>
<keyword evidence="2" id="KW-0238">DNA-binding</keyword>
<dbReference type="PANTHER" id="PTHR33204">
    <property type="entry name" value="TRANSCRIPTIONAL REGULATOR, MARR FAMILY"/>
    <property type="match status" value="1"/>
</dbReference>
<dbReference type="InterPro" id="IPR002577">
    <property type="entry name" value="HTH_HxlR"/>
</dbReference>
<dbReference type="InterPro" id="IPR036390">
    <property type="entry name" value="WH_DNA-bd_sf"/>
</dbReference>
<evidence type="ECO:0000313" key="5">
    <source>
        <dbReference type="EMBL" id="MFG3816584.1"/>
    </source>
</evidence>
<evidence type="ECO:0000259" key="4">
    <source>
        <dbReference type="PROSITE" id="PS51118"/>
    </source>
</evidence>
<gene>
    <name evidence="5" type="ORF">VPK24_02960</name>
</gene>
<dbReference type="InterPro" id="IPR036388">
    <property type="entry name" value="WH-like_DNA-bd_sf"/>
</dbReference>
<sequence length="122" mass="13895">MAVDHRSHCPIACTLDLLGDRWTLLVIRDMLFFGKQRFEEFLESPEGISTNILASRLKSLEALGLITKQPYSNHTRRMNYQLTEAGESLRPVLRSIARWGLKQFPEARLPDALDSSSANSDY</sequence>
<accession>A0ABW7C5T9</accession>
<dbReference type="PANTHER" id="PTHR33204:SF37">
    <property type="entry name" value="HTH-TYPE TRANSCRIPTIONAL REGULATOR YODB"/>
    <property type="match status" value="1"/>
</dbReference>
<dbReference type="EMBL" id="JAZAQF010000014">
    <property type="protein sequence ID" value="MFG3816584.1"/>
    <property type="molecule type" value="Genomic_DNA"/>
</dbReference>
<dbReference type="SUPFAM" id="SSF46785">
    <property type="entry name" value="Winged helix' DNA-binding domain"/>
    <property type="match status" value="1"/>
</dbReference>
<evidence type="ECO:0000256" key="2">
    <source>
        <dbReference type="ARBA" id="ARBA00023125"/>
    </source>
</evidence>
<comment type="caution">
    <text evidence="5">The sequence shown here is derived from an EMBL/GenBank/DDBJ whole genome shotgun (WGS) entry which is preliminary data.</text>
</comment>
<keyword evidence="3" id="KW-0804">Transcription</keyword>
<keyword evidence="1" id="KW-0805">Transcription regulation</keyword>
<dbReference type="Pfam" id="PF01638">
    <property type="entry name" value="HxlR"/>
    <property type="match status" value="1"/>
</dbReference>
<feature type="domain" description="HTH hxlR-type" evidence="4">
    <location>
        <begin position="9"/>
        <end position="108"/>
    </location>
</feature>
<protein>
    <submittedName>
        <fullName evidence="5">Helix-turn-helix domain-containing protein</fullName>
    </submittedName>
</protein>
<dbReference type="RefSeq" id="WP_393010593.1">
    <property type="nucleotide sequence ID" value="NZ_JAZAQF010000014.1"/>
</dbReference>
<evidence type="ECO:0000313" key="6">
    <source>
        <dbReference type="Proteomes" id="UP001604335"/>
    </source>
</evidence>